<dbReference type="EMBL" id="JBBIAA010000036">
    <property type="protein sequence ID" value="MEJ5946858.1"/>
    <property type="molecule type" value="Genomic_DNA"/>
</dbReference>
<dbReference type="PROSITE" id="PS51000">
    <property type="entry name" value="HTH_DEOR_2"/>
    <property type="match status" value="1"/>
</dbReference>
<dbReference type="InterPro" id="IPR018356">
    <property type="entry name" value="Tscrpt_reg_HTH_DeoR_CS"/>
</dbReference>
<protein>
    <submittedName>
        <fullName evidence="5">DeoR/GlpR family DNA-binding transcription regulator</fullName>
    </submittedName>
</protein>
<dbReference type="Pfam" id="PF00455">
    <property type="entry name" value="DeoRC"/>
    <property type="match status" value="1"/>
</dbReference>
<dbReference type="PANTHER" id="PTHR30363:SF44">
    <property type="entry name" value="AGA OPERON TRANSCRIPTIONAL REPRESSOR-RELATED"/>
    <property type="match status" value="1"/>
</dbReference>
<reference evidence="5 6" key="1">
    <citation type="journal article" date="2017" name="Int. J. Syst. Evol. Microbiol.">
        <title>Pseudokineococcus basanitobsidens sp. nov., isolated from volcanic rock.</title>
        <authorList>
            <person name="Lee D.W."/>
            <person name="Park M.Y."/>
            <person name="Kim J.J."/>
            <person name="Kim B.S."/>
        </authorList>
    </citation>
    <scope>NUCLEOTIDE SEQUENCE [LARGE SCALE GENOMIC DNA]</scope>
    <source>
        <strain evidence="5 6">DSM 103726</strain>
    </source>
</reference>
<dbReference type="SUPFAM" id="SSF100950">
    <property type="entry name" value="NagB/RpiA/CoA transferase-like"/>
    <property type="match status" value="1"/>
</dbReference>
<proteinExistence type="predicted"/>
<dbReference type="InterPro" id="IPR050313">
    <property type="entry name" value="Carb_Metab_HTH_regulators"/>
</dbReference>
<dbReference type="Pfam" id="PF08220">
    <property type="entry name" value="HTH_DeoR"/>
    <property type="match status" value="1"/>
</dbReference>
<dbReference type="SUPFAM" id="SSF46785">
    <property type="entry name" value="Winged helix' DNA-binding domain"/>
    <property type="match status" value="1"/>
</dbReference>
<dbReference type="Gene3D" id="1.10.10.10">
    <property type="entry name" value="Winged helix-like DNA-binding domain superfamily/Winged helix DNA-binding domain"/>
    <property type="match status" value="1"/>
</dbReference>
<dbReference type="PANTHER" id="PTHR30363">
    <property type="entry name" value="HTH-TYPE TRANSCRIPTIONAL REGULATOR SRLR-RELATED"/>
    <property type="match status" value="1"/>
</dbReference>
<dbReference type="Proteomes" id="UP001387100">
    <property type="component" value="Unassembled WGS sequence"/>
</dbReference>
<dbReference type="PROSITE" id="PS00894">
    <property type="entry name" value="HTH_DEOR_1"/>
    <property type="match status" value="1"/>
</dbReference>
<keyword evidence="2 5" id="KW-0238">DNA-binding</keyword>
<dbReference type="SMART" id="SM01134">
    <property type="entry name" value="DeoRC"/>
    <property type="match status" value="1"/>
</dbReference>
<dbReference type="InterPro" id="IPR036390">
    <property type="entry name" value="WH_DNA-bd_sf"/>
</dbReference>
<dbReference type="InterPro" id="IPR037171">
    <property type="entry name" value="NagB/RpiA_transferase-like"/>
</dbReference>
<organism evidence="5 6">
    <name type="scientific">Pseudokineococcus basanitobsidens</name>
    <dbReference type="NCBI Taxonomy" id="1926649"/>
    <lineage>
        <taxon>Bacteria</taxon>
        <taxon>Bacillati</taxon>
        <taxon>Actinomycetota</taxon>
        <taxon>Actinomycetes</taxon>
        <taxon>Kineosporiales</taxon>
        <taxon>Kineosporiaceae</taxon>
        <taxon>Pseudokineococcus</taxon>
    </lineage>
</organism>
<sequence>MLSATRHAEILRRLRSHGEVSVQALADDLAVSPSTIRRDLDALDAEGRLRRVRGGGGGSVEPDATPFREVARQAPDAKDAVAARAASLVADGDVVVVDIGTTTERLAHHLAGRRITVVTASLAVVDVLREDADVELVVLGGVLRRSYWSLVGTLTEQAVGQLGAHVCFLGTSGVREDGTVMDSTGIEVPVKRALAAASRRTVLLADGGKFPGTGLLPVCGPETVDVLVTDAGADPATLGVFRDGGAQVLMAEEGDA</sequence>
<keyword evidence="6" id="KW-1185">Reference proteome</keyword>
<gene>
    <name evidence="5" type="ORF">WDZ17_16300</name>
</gene>
<keyword evidence="1" id="KW-0805">Transcription regulation</keyword>
<dbReference type="RefSeq" id="WP_339576237.1">
    <property type="nucleotide sequence ID" value="NZ_JBBIAA010000036.1"/>
</dbReference>
<evidence type="ECO:0000256" key="2">
    <source>
        <dbReference type="ARBA" id="ARBA00023125"/>
    </source>
</evidence>
<dbReference type="PRINTS" id="PR00037">
    <property type="entry name" value="HTHLACR"/>
</dbReference>
<keyword evidence="3" id="KW-0804">Transcription</keyword>
<dbReference type="InterPro" id="IPR001034">
    <property type="entry name" value="DeoR_HTH"/>
</dbReference>
<dbReference type="SMART" id="SM00420">
    <property type="entry name" value="HTH_DEOR"/>
    <property type="match status" value="1"/>
</dbReference>
<evidence type="ECO:0000256" key="1">
    <source>
        <dbReference type="ARBA" id="ARBA00023015"/>
    </source>
</evidence>
<dbReference type="GO" id="GO:0003677">
    <property type="term" value="F:DNA binding"/>
    <property type="evidence" value="ECO:0007669"/>
    <property type="project" value="UniProtKB-KW"/>
</dbReference>
<evidence type="ECO:0000259" key="4">
    <source>
        <dbReference type="PROSITE" id="PS51000"/>
    </source>
</evidence>
<evidence type="ECO:0000256" key="3">
    <source>
        <dbReference type="ARBA" id="ARBA00023163"/>
    </source>
</evidence>
<accession>A0ABU8RP97</accession>
<dbReference type="InterPro" id="IPR014036">
    <property type="entry name" value="DeoR-like_C"/>
</dbReference>
<dbReference type="InterPro" id="IPR036388">
    <property type="entry name" value="WH-like_DNA-bd_sf"/>
</dbReference>
<evidence type="ECO:0000313" key="5">
    <source>
        <dbReference type="EMBL" id="MEJ5946858.1"/>
    </source>
</evidence>
<name>A0ABU8RP97_9ACTN</name>
<feature type="domain" description="HTH deoR-type" evidence="4">
    <location>
        <begin position="3"/>
        <end position="58"/>
    </location>
</feature>
<evidence type="ECO:0000313" key="6">
    <source>
        <dbReference type="Proteomes" id="UP001387100"/>
    </source>
</evidence>
<dbReference type="Gene3D" id="3.40.50.1360">
    <property type="match status" value="1"/>
</dbReference>
<comment type="caution">
    <text evidence="5">The sequence shown here is derived from an EMBL/GenBank/DDBJ whole genome shotgun (WGS) entry which is preliminary data.</text>
</comment>